<feature type="compositionally biased region" description="Polar residues" evidence="2">
    <location>
        <begin position="639"/>
        <end position="657"/>
    </location>
</feature>
<feature type="compositionally biased region" description="Low complexity" evidence="2">
    <location>
        <begin position="478"/>
        <end position="488"/>
    </location>
</feature>
<dbReference type="EMBL" id="PVEM01000023">
    <property type="protein sequence ID" value="PTD02130.1"/>
    <property type="molecule type" value="Genomic_DNA"/>
</dbReference>
<keyword evidence="4" id="KW-1185">Reference proteome</keyword>
<name>A0A2T4GF96_FUSCU</name>
<feature type="compositionally biased region" description="Low complexity" evidence="2">
    <location>
        <begin position="157"/>
        <end position="167"/>
    </location>
</feature>
<dbReference type="OMA" id="CFLTYPP"/>
<dbReference type="AlphaFoldDB" id="A0A2T4GF96"/>
<feature type="compositionally biased region" description="Basic and acidic residues" evidence="2">
    <location>
        <begin position="59"/>
        <end position="99"/>
    </location>
</feature>
<dbReference type="OrthoDB" id="21471at2759"/>
<feature type="compositionally biased region" description="Low complexity" evidence="2">
    <location>
        <begin position="616"/>
        <end position="635"/>
    </location>
</feature>
<feature type="region of interest" description="Disordered" evidence="2">
    <location>
        <begin position="355"/>
        <end position="392"/>
    </location>
</feature>
<dbReference type="Proteomes" id="UP000241587">
    <property type="component" value="Unassembled WGS sequence"/>
</dbReference>
<feature type="compositionally biased region" description="Polar residues" evidence="2">
    <location>
        <begin position="181"/>
        <end position="200"/>
    </location>
</feature>
<feature type="compositionally biased region" description="Basic and acidic residues" evidence="2">
    <location>
        <begin position="512"/>
        <end position="536"/>
    </location>
</feature>
<dbReference type="CDD" id="cd24139">
    <property type="entry name" value="SIP5-like"/>
    <property type="match status" value="1"/>
</dbReference>
<feature type="region of interest" description="Disordered" evidence="2">
    <location>
        <begin position="296"/>
        <end position="316"/>
    </location>
</feature>
<dbReference type="InterPro" id="IPR039301">
    <property type="entry name" value="Sip5/DA2"/>
</dbReference>
<dbReference type="PANTHER" id="PTHR31315:SF1">
    <property type="entry name" value="PROTEIN SIP5"/>
    <property type="match status" value="1"/>
</dbReference>
<gene>
    <name evidence="3" type="ORF">FCULG_00012159</name>
</gene>
<accession>A0A2T4GF96</accession>
<feature type="compositionally biased region" description="Basic and acidic residues" evidence="2">
    <location>
        <begin position="7"/>
        <end position="17"/>
    </location>
</feature>
<evidence type="ECO:0000313" key="3">
    <source>
        <dbReference type="EMBL" id="PTD02130.1"/>
    </source>
</evidence>
<feature type="compositionally biased region" description="Basic and acidic residues" evidence="2">
    <location>
        <begin position="26"/>
        <end position="39"/>
    </location>
</feature>
<feature type="compositionally biased region" description="Basic and acidic residues" evidence="2">
    <location>
        <begin position="296"/>
        <end position="309"/>
    </location>
</feature>
<evidence type="ECO:0000313" key="4">
    <source>
        <dbReference type="Proteomes" id="UP000241587"/>
    </source>
</evidence>
<reference evidence="3 4" key="1">
    <citation type="submission" date="2018-02" db="EMBL/GenBank/DDBJ databases">
        <title>Fusarium culmorum secondary metabolites in fungal-bacterial-plant interactions.</title>
        <authorList>
            <person name="Schmidt R."/>
        </authorList>
    </citation>
    <scope>NUCLEOTIDE SEQUENCE [LARGE SCALE GENOMIC DNA]</scope>
    <source>
        <strain evidence="3 4">PV</strain>
    </source>
</reference>
<dbReference type="GO" id="GO:0005737">
    <property type="term" value="C:cytoplasm"/>
    <property type="evidence" value="ECO:0007669"/>
    <property type="project" value="TreeGrafter"/>
</dbReference>
<feature type="compositionally biased region" description="Low complexity" evidence="2">
    <location>
        <begin position="546"/>
        <end position="559"/>
    </location>
</feature>
<comment type="similarity">
    <text evidence="1">Belongs to the SIP5 family.</text>
</comment>
<feature type="compositionally biased region" description="Polar residues" evidence="2">
    <location>
        <begin position="581"/>
        <end position="591"/>
    </location>
</feature>
<protein>
    <submittedName>
        <fullName evidence="3">Protein SIP5</fullName>
    </submittedName>
</protein>
<feature type="compositionally biased region" description="Polar residues" evidence="2">
    <location>
        <begin position="454"/>
        <end position="469"/>
    </location>
</feature>
<sequence>MGNSNTKESRPEGDASRRYSQPLDPSIRDHLRERQDNRSNRRISRAEINIFGLGPSSSRNREQQDAPFERRETKQEREARRLERERVARAKERERSMREEHVDGGYLVTLGTYTGTEDFSKPVVRQLQVERKLAPFWRGLSDWSSSWAEHQLVAAAPSENPSASNNNLQNLTVPMGPRTLSAASDRSGSNTGSALPSPSTAGPAKTAFKPRAKALAAALTGSSRNASSTDLTPKEISLPNDPFVNGQPLEVFLYKDADECPICFLTYPPYLNHTRCCDQPICSECFVQIKRADPHLPEHHPNGEARDPNEGLNADDPPEMLISEPSACPYCQQPEFGVTYEPPPFRRGLAFSGHPSHNTAMSSQTSLSSTLQTPPTPGRRRAHSLSANAPNVITTDRVRPDWAAKLAAARNHQARRAAAATALHTAAFLMGGNEQRTILRAPRLGRRSTRNLETESGASTSGQAQTQDGAQDEGPEPGARGSSRNGTGRRNRMEELEDMMFMEAVRLSLASEEERKRKEDKAIRKETKRREKEERKAAKKGGHPYSGSASGASASSLSLGGLGRRRGNSTASNLRVEATMSRASQASSNPESPAEPKANDSGKGKGVDRSTSDMQAGPASSSSSLPLPSGPSRGGSHLRQMSNASSAGSSVNDSPVGTYTGPDYLGTGTDGGPRSSGLSLAYSDDGERDGGSAGSEPMFNFSSLAQMVGADLDGGSMRRDEEGESPDGTGYARPLSQVQEDDKEDAEAEHVEGAPAQIEVVPSSGLATPAVMITPETPAPADDAEHEDKQLGHSQLPIRTHQPATEQKHV</sequence>
<feature type="region of interest" description="Disordered" evidence="2">
    <location>
        <begin position="511"/>
        <end position="810"/>
    </location>
</feature>
<evidence type="ECO:0000256" key="1">
    <source>
        <dbReference type="ARBA" id="ARBA00010402"/>
    </source>
</evidence>
<feature type="compositionally biased region" description="Basic and acidic residues" evidence="2">
    <location>
        <begin position="597"/>
        <end position="611"/>
    </location>
</feature>
<comment type="caution">
    <text evidence="3">The sequence shown here is derived from an EMBL/GenBank/DDBJ whole genome shotgun (WGS) entry which is preliminary data.</text>
</comment>
<evidence type="ECO:0000256" key="2">
    <source>
        <dbReference type="SAM" id="MobiDB-lite"/>
    </source>
</evidence>
<proteinExistence type="inferred from homology"/>
<feature type="region of interest" description="Disordered" evidence="2">
    <location>
        <begin position="1"/>
        <end position="99"/>
    </location>
</feature>
<feature type="compositionally biased region" description="Polar residues" evidence="2">
    <location>
        <begin position="220"/>
        <end position="231"/>
    </location>
</feature>
<feature type="region of interest" description="Disordered" evidence="2">
    <location>
        <begin position="157"/>
        <end position="239"/>
    </location>
</feature>
<dbReference type="PANTHER" id="PTHR31315">
    <property type="entry name" value="PROTEIN SIP5"/>
    <property type="match status" value="1"/>
</dbReference>
<feature type="compositionally biased region" description="Low complexity" evidence="2">
    <location>
        <begin position="362"/>
        <end position="373"/>
    </location>
</feature>
<organism evidence="3 4">
    <name type="scientific">Fusarium culmorum</name>
    <dbReference type="NCBI Taxonomy" id="5516"/>
    <lineage>
        <taxon>Eukaryota</taxon>
        <taxon>Fungi</taxon>
        <taxon>Dikarya</taxon>
        <taxon>Ascomycota</taxon>
        <taxon>Pezizomycotina</taxon>
        <taxon>Sordariomycetes</taxon>
        <taxon>Hypocreomycetidae</taxon>
        <taxon>Hypocreales</taxon>
        <taxon>Nectriaceae</taxon>
        <taxon>Fusarium</taxon>
    </lineage>
</organism>
<feature type="region of interest" description="Disordered" evidence="2">
    <location>
        <begin position="439"/>
        <end position="490"/>
    </location>
</feature>